<sequence length="106" mass="11874">MSTTNRWWIRLSFSGGQPVPRVLCGAGAGYHYLVSQIRIGFVRLISKHEITESEANPKSKIQISQKLFKILRYSNLGLVSDVPPHNMADPPTLCGGRYSGIRIFRS</sequence>
<evidence type="ECO:0000313" key="1">
    <source>
        <dbReference type="EMBL" id="OGW96378.1"/>
    </source>
</evidence>
<evidence type="ECO:0000313" key="2">
    <source>
        <dbReference type="Proteomes" id="UP000178187"/>
    </source>
</evidence>
<protein>
    <submittedName>
        <fullName evidence="1">Uncharacterized protein</fullName>
    </submittedName>
</protein>
<comment type="caution">
    <text evidence="1">The sequence shown here is derived from an EMBL/GenBank/DDBJ whole genome shotgun (WGS) entry which is preliminary data.</text>
</comment>
<dbReference type="EMBL" id="MHFR01000051">
    <property type="protein sequence ID" value="OGW96378.1"/>
    <property type="molecule type" value="Genomic_DNA"/>
</dbReference>
<dbReference type="Proteomes" id="UP000178187">
    <property type="component" value="Unassembled WGS sequence"/>
</dbReference>
<proteinExistence type="predicted"/>
<accession>A0A1G1KTX1</accession>
<name>A0A1G1KTX1_9BACT</name>
<reference evidence="1 2" key="1">
    <citation type="journal article" date="2016" name="Nat. Commun.">
        <title>Thousands of microbial genomes shed light on interconnected biogeochemical processes in an aquifer system.</title>
        <authorList>
            <person name="Anantharaman K."/>
            <person name="Brown C.T."/>
            <person name="Hug L.A."/>
            <person name="Sharon I."/>
            <person name="Castelle C.J."/>
            <person name="Probst A.J."/>
            <person name="Thomas B.C."/>
            <person name="Singh A."/>
            <person name="Wilkins M.J."/>
            <person name="Karaoz U."/>
            <person name="Brodie E.L."/>
            <person name="Williams K.H."/>
            <person name="Hubbard S.S."/>
            <person name="Banfield J.F."/>
        </authorList>
    </citation>
    <scope>NUCLEOTIDE SEQUENCE [LARGE SCALE GENOMIC DNA]</scope>
</reference>
<gene>
    <name evidence="1" type="ORF">A3G33_03485</name>
</gene>
<dbReference type="AlphaFoldDB" id="A0A1G1KTX1"/>
<organism evidence="1 2">
    <name type="scientific">Candidatus Danuiimicrobium aquiferis</name>
    <dbReference type="NCBI Taxonomy" id="1801832"/>
    <lineage>
        <taxon>Bacteria</taxon>
        <taxon>Pseudomonadati</taxon>
        <taxon>Candidatus Omnitrophota</taxon>
        <taxon>Candidatus Danuiimicrobium</taxon>
    </lineage>
</organism>